<feature type="region of interest" description="Disordered" evidence="3">
    <location>
        <begin position="42"/>
        <end position="69"/>
    </location>
</feature>
<accession>A0AAD5FZT7</accession>
<evidence type="ECO:0000256" key="2">
    <source>
        <dbReference type="SAM" id="Coils"/>
    </source>
</evidence>
<feature type="compositionally biased region" description="Low complexity" evidence="3">
    <location>
        <begin position="57"/>
        <end position="67"/>
    </location>
</feature>
<reference evidence="5 6" key="1">
    <citation type="journal article" date="2022" name="DNA Res.">
        <title>Genome analysis of five recently described species of the CUG-Ser clade uncovers Candida theae as a new hybrid lineage with pathogenic potential in the Candida parapsilosis species complex.</title>
        <authorList>
            <person name="Mixao V."/>
            <person name="Del Olmo V."/>
            <person name="Hegedusova E."/>
            <person name="Saus E."/>
            <person name="Pryszcz L."/>
            <person name="Cillingova A."/>
            <person name="Nosek J."/>
            <person name="Gabaldon T."/>
        </authorList>
    </citation>
    <scope>NUCLEOTIDE SEQUENCE [LARGE SCALE GENOMIC DNA]</scope>
    <source>
        <strain evidence="5 6">CBS 12239</strain>
    </source>
</reference>
<feature type="domain" description="Autophagy-related protein 16" evidence="4">
    <location>
        <begin position="10"/>
        <end position="185"/>
    </location>
</feature>
<keyword evidence="6" id="KW-1185">Reference proteome</keyword>
<evidence type="ECO:0000256" key="3">
    <source>
        <dbReference type="SAM" id="MobiDB-lite"/>
    </source>
</evidence>
<dbReference type="GeneID" id="76149366"/>
<organism evidence="5 6">
    <name type="scientific">Candida theae</name>
    <dbReference type="NCBI Taxonomy" id="1198502"/>
    <lineage>
        <taxon>Eukaryota</taxon>
        <taxon>Fungi</taxon>
        <taxon>Dikarya</taxon>
        <taxon>Ascomycota</taxon>
        <taxon>Saccharomycotina</taxon>
        <taxon>Pichiomycetes</taxon>
        <taxon>Debaryomycetaceae</taxon>
        <taxon>Candida/Lodderomyces clade</taxon>
        <taxon>Candida</taxon>
    </lineage>
</organism>
<comment type="similarity">
    <text evidence="1">Belongs to the ATG16 family.</text>
</comment>
<dbReference type="AlphaFoldDB" id="A0AAD5FZT7"/>
<sequence length="187" mass="21505">MSSGPWSDVILERLKIRDEIEKKDSEYYFAFQQLVGKLLLEQSQQRQQADDDEHQQSPFSSKSPSPSTVLGIENEKVKHKSNKSEPLQTTDNAAAVAKDNHLLRAENEELISNLNSITLKNEKLEAIIKEKDKKIIKLEKLASKLQKGIDNLNLEMKEKNKTIELINDENLTNQIQLNVLRDKIEKR</sequence>
<keyword evidence="2" id="KW-0175">Coiled coil</keyword>
<dbReference type="RefSeq" id="XP_051610184.1">
    <property type="nucleotide sequence ID" value="XM_051750499.1"/>
</dbReference>
<dbReference type="Gene3D" id="1.20.5.170">
    <property type="match status" value="1"/>
</dbReference>
<evidence type="ECO:0000259" key="4">
    <source>
        <dbReference type="Pfam" id="PF08614"/>
    </source>
</evidence>
<dbReference type="InterPro" id="IPR013923">
    <property type="entry name" value="Autophagy-rel_prot_16_dom"/>
</dbReference>
<proteinExistence type="inferred from homology"/>
<name>A0AAD5FZT7_9ASCO</name>
<evidence type="ECO:0000256" key="1">
    <source>
        <dbReference type="ARBA" id="ARBA00005331"/>
    </source>
</evidence>
<protein>
    <submittedName>
        <fullName evidence="5">ATG16</fullName>
    </submittedName>
</protein>
<gene>
    <name evidence="5" type="ORF">KGF57_001307</name>
</gene>
<evidence type="ECO:0000313" key="6">
    <source>
        <dbReference type="Proteomes" id="UP001204833"/>
    </source>
</evidence>
<evidence type="ECO:0000313" key="5">
    <source>
        <dbReference type="EMBL" id="KAI5963362.1"/>
    </source>
</evidence>
<dbReference type="EMBL" id="JAIHNG010000063">
    <property type="protein sequence ID" value="KAI5963362.1"/>
    <property type="molecule type" value="Genomic_DNA"/>
</dbReference>
<dbReference type="Pfam" id="PF08614">
    <property type="entry name" value="ATG16"/>
    <property type="match status" value="1"/>
</dbReference>
<feature type="coiled-coil region" evidence="2">
    <location>
        <begin position="107"/>
        <end position="169"/>
    </location>
</feature>
<comment type="caution">
    <text evidence="5">The sequence shown here is derived from an EMBL/GenBank/DDBJ whole genome shotgun (WGS) entry which is preliminary data.</text>
</comment>
<dbReference type="Proteomes" id="UP001204833">
    <property type="component" value="Unassembled WGS sequence"/>
</dbReference>